<organism evidence="2 3">
    <name type="scientific">Jhaorihella thermophila</name>
    <dbReference type="NCBI Taxonomy" id="488547"/>
    <lineage>
        <taxon>Bacteria</taxon>
        <taxon>Pseudomonadati</taxon>
        <taxon>Pseudomonadota</taxon>
        <taxon>Alphaproteobacteria</taxon>
        <taxon>Rhodobacterales</taxon>
        <taxon>Paracoccaceae</taxon>
        <taxon>Jhaorihella</taxon>
    </lineage>
</organism>
<protein>
    <submittedName>
        <fullName evidence="2">NYN domain-containing protein</fullName>
    </submittedName>
</protein>
<dbReference type="Gene3D" id="3.40.50.1010">
    <property type="entry name" value="5'-nuclease"/>
    <property type="match status" value="1"/>
</dbReference>
<reference evidence="2 3" key="1">
    <citation type="submission" date="2016-10" db="EMBL/GenBank/DDBJ databases">
        <authorList>
            <person name="de Groot N.N."/>
        </authorList>
    </citation>
    <scope>NUCLEOTIDE SEQUENCE [LARGE SCALE GENOMIC DNA]</scope>
    <source>
        <strain evidence="2 3">DSM 23413</strain>
    </source>
</reference>
<dbReference type="InterPro" id="IPR021139">
    <property type="entry name" value="NYN"/>
</dbReference>
<keyword evidence="3" id="KW-1185">Reference proteome</keyword>
<accession>A0A1H5ZNG8</accession>
<dbReference type="AlphaFoldDB" id="A0A1H5ZNG8"/>
<dbReference type="Proteomes" id="UP000236742">
    <property type="component" value="Unassembled WGS sequence"/>
</dbReference>
<dbReference type="RefSeq" id="WP_104009517.1">
    <property type="nucleotide sequence ID" value="NZ_FNVD01000059.1"/>
</dbReference>
<name>A0A1H5ZNG8_9RHOB</name>
<evidence type="ECO:0000313" key="2">
    <source>
        <dbReference type="EMBL" id="SEG37742.1"/>
    </source>
</evidence>
<dbReference type="OrthoDB" id="9794137at2"/>
<dbReference type="GO" id="GO:0004540">
    <property type="term" value="F:RNA nuclease activity"/>
    <property type="evidence" value="ECO:0007669"/>
    <property type="project" value="InterPro"/>
</dbReference>
<dbReference type="EMBL" id="FNVD01000059">
    <property type="protein sequence ID" value="SEG37742.1"/>
    <property type="molecule type" value="Genomic_DNA"/>
</dbReference>
<sequence>MALDIYYAMTNRIIDTGYRISFGKLYQFIGGTDRQETARAMLFGSKPPENDAIWDIAKRAGFEVVTHDRNAANKEKKIDTGIVTEMTRDAYRNATPGDAFTLVSGDSDYVPTVEALIGDGFQVDVVFWDHAARELRDSCSNFISLNPHLDALRP</sequence>
<evidence type="ECO:0000313" key="3">
    <source>
        <dbReference type="Proteomes" id="UP000236742"/>
    </source>
</evidence>
<evidence type="ECO:0000259" key="1">
    <source>
        <dbReference type="Pfam" id="PF01936"/>
    </source>
</evidence>
<feature type="domain" description="NYN" evidence="1">
    <location>
        <begin position="18"/>
        <end position="145"/>
    </location>
</feature>
<gene>
    <name evidence="2" type="ORF">SAMN05421751_1592</name>
</gene>
<proteinExistence type="predicted"/>
<dbReference type="Pfam" id="PF01936">
    <property type="entry name" value="NYN"/>
    <property type="match status" value="1"/>
</dbReference>